<dbReference type="EMBL" id="DF840275">
    <property type="protein sequence ID" value="GAT44848.1"/>
    <property type="molecule type" value="Genomic_DNA"/>
</dbReference>
<protein>
    <submittedName>
        <fullName evidence="1">Uncharacterized protein</fullName>
    </submittedName>
</protein>
<organism evidence="1 2">
    <name type="scientific">Mycena chlorophos</name>
    <name type="common">Agaric fungus</name>
    <name type="synonym">Agaricus chlorophos</name>
    <dbReference type="NCBI Taxonomy" id="658473"/>
    <lineage>
        <taxon>Eukaryota</taxon>
        <taxon>Fungi</taxon>
        <taxon>Dikarya</taxon>
        <taxon>Basidiomycota</taxon>
        <taxon>Agaricomycotina</taxon>
        <taxon>Agaricomycetes</taxon>
        <taxon>Agaricomycetidae</taxon>
        <taxon>Agaricales</taxon>
        <taxon>Marasmiineae</taxon>
        <taxon>Mycenaceae</taxon>
        <taxon>Mycena</taxon>
    </lineage>
</organism>
<accession>A0ABQ0L112</accession>
<gene>
    <name evidence="1" type="ORF">MCHLO_02453</name>
</gene>
<name>A0ABQ0L112_MYCCL</name>
<evidence type="ECO:0000313" key="1">
    <source>
        <dbReference type="EMBL" id="GAT44848.1"/>
    </source>
</evidence>
<dbReference type="Proteomes" id="UP000815677">
    <property type="component" value="Unassembled WGS sequence"/>
</dbReference>
<reference evidence="1" key="1">
    <citation type="submission" date="2014-09" db="EMBL/GenBank/DDBJ databases">
        <title>Genome sequence of the luminous mushroom Mycena chlorophos for searching fungal bioluminescence genes.</title>
        <authorList>
            <person name="Tanaka Y."/>
            <person name="Kasuga D."/>
            <person name="Oba Y."/>
            <person name="Hase S."/>
            <person name="Sato K."/>
            <person name="Oba Y."/>
            <person name="Sakakibara Y."/>
        </authorList>
    </citation>
    <scope>NUCLEOTIDE SEQUENCE</scope>
</reference>
<keyword evidence="2" id="KW-1185">Reference proteome</keyword>
<proteinExistence type="predicted"/>
<sequence>MTEISDPALYVWVVMGAELRRRSEVNAEVLTPDCAITPTHFLHALKRHDKRFLGRARFNVDFFAPSQHGLEDGLFTVTQDRSAALKEVFTCVFAGEIARIQQDNAGSSFSEILLSCPNWIRSGWPTNAFADMWEAQRLTLREVLRFDFYGQVRREYSGIRSWFEDQQLLVNFGNGLPHPVCLVPLDDGSYEATEPITTMAEFPFKVGDTVVIEDQLHRRSTQCNLDSGGVQSIQASD</sequence>
<evidence type="ECO:0000313" key="2">
    <source>
        <dbReference type="Proteomes" id="UP000815677"/>
    </source>
</evidence>